<evidence type="ECO:0000256" key="5">
    <source>
        <dbReference type="ARBA" id="ARBA00038199"/>
    </source>
</evidence>
<dbReference type="GO" id="GO:0005737">
    <property type="term" value="C:cytoplasm"/>
    <property type="evidence" value="ECO:0007669"/>
    <property type="project" value="UniProtKB-SubCell"/>
</dbReference>
<reference evidence="9" key="2">
    <citation type="journal article" date="2014" name="Nat. Commun.">
        <title>The cavefish genome reveals candidate genes for eye loss.</title>
        <authorList>
            <person name="McGaugh S.E."/>
            <person name="Gross J.B."/>
            <person name="Aken B."/>
            <person name="Blin M."/>
            <person name="Borowsky R."/>
            <person name="Chalopin D."/>
            <person name="Hinaux H."/>
            <person name="Jeffery W.R."/>
            <person name="Keene A."/>
            <person name="Ma L."/>
            <person name="Minx P."/>
            <person name="Murphy D."/>
            <person name="O'Quin K.E."/>
            <person name="Retaux S."/>
            <person name="Rohner N."/>
            <person name="Searle S.M."/>
            <person name="Stahl B.A."/>
            <person name="Tabin C."/>
            <person name="Volff J.N."/>
            <person name="Yoshizawa M."/>
            <person name="Warren W.C."/>
        </authorList>
    </citation>
    <scope>NUCLEOTIDE SEQUENCE [LARGE SCALE GENOMIC DNA]</scope>
    <source>
        <strain evidence="9">female</strain>
    </source>
</reference>
<evidence type="ECO:0000256" key="1">
    <source>
        <dbReference type="ARBA" id="ARBA00004496"/>
    </source>
</evidence>
<dbReference type="Gene3D" id="2.60.200.20">
    <property type="match status" value="1"/>
</dbReference>
<dbReference type="SUPFAM" id="SSF49879">
    <property type="entry name" value="SMAD/FHA domain"/>
    <property type="match status" value="1"/>
</dbReference>
<evidence type="ECO:0000256" key="2">
    <source>
        <dbReference type="ARBA" id="ARBA00022490"/>
    </source>
</evidence>
<dbReference type="GO" id="GO:0045087">
    <property type="term" value="P:innate immune response"/>
    <property type="evidence" value="ECO:0007669"/>
    <property type="project" value="UniProtKB-KW"/>
</dbReference>
<dbReference type="GeneTree" id="ENSGT00940000154589"/>
<evidence type="ECO:0000256" key="6">
    <source>
        <dbReference type="ARBA" id="ARBA00040160"/>
    </source>
</evidence>
<dbReference type="Pfam" id="PF00498">
    <property type="entry name" value="FHA"/>
    <property type="match status" value="1"/>
</dbReference>
<dbReference type="InterPro" id="IPR000253">
    <property type="entry name" value="FHA_dom"/>
</dbReference>
<comment type="subcellular location">
    <subcellularLocation>
        <location evidence="1">Cytoplasm</location>
    </subcellularLocation>
</comment>
<dbReference type="Proteomes" id="UP000018467">
    <property type="component" value="Unassembled WGS sequence"/>
</dbReference>
<proteinExistence type="inferred from homology"/>
<reference evidence="8" key="3">
    <citation type="submission" date="2025-08" db="UniProtKB">
        <authorList>
            <consortium name="Ensembl"/>
        </authorList>
    </citation>
    <scope>IDENTIFICATION</scope>
</reference>
<dbReference type="InterPro" id="IPR008984">
    <property type="entry name" value="SMAD_FHA_dom_sf"/>
</dbReference>
<dbReference type="PANTHER" id="PTHR31266">
    <property type="entry name" value="TRAF-INTERACTING PROTEIN WITH FHA DOMAIN-CONTAINING PROTEIN A FAMILY MEMBER"/>
    <property type="match status" value="1"/>
</dbReference>
<accession>W5LTN2</accession>
<evidence type="ECO:0000256" key="4">
    <source>
        <dbReference type="ARBA" id="ARBA00022859"/>
    </source>
</evidence>
<dbReference type="InterPro" id="IPR033621">
    <property type="entry name" value="TIFA"/>
</dbReference>
<dbReference type="Ensembl" id="ENSAMXT00000026517.2">
    <property type="protein sequence ID" value="ENSAMXP00000026496.2"/>
    <property type="gene ID" value="ENSAMXG00000025791.2"/>
</dbReference>
<keyword evidence="2" id="KW-0963">Cytoplasm</keyword>
<dbReference type="PANTHER" id="PTHR31266:SF2">
    <property type="entry name" value="TRAF-INTERACTING PROTEIN WITH FHA DOMAIN-CONTAINING PROTEIN A"/>
    <property type="match status" value="1"/>
</dbReference>
<dbReference type="HOGENOM" id="CLU_125520_0_0_1"/>
<dbReference type="FunCoup" id="W5LTN2">
    <property type="interactions" value="893"/>
</dbReference>
<dbReference type="eggNOG" id="ENOG502S0RF">
    <property type="taxonomic scope" value="Eukaryota"/>
</dbReference>
<keyword evidence="3" id="KW-0399">Innate immunity</keyword>
<comment type="similarity">
    <text evidence="5">Belongs to the TIFA family.</text>
</comment>
<evidence type="ECO:0000313" key="8">
    <source>
        <dbReference type="Ensembl" id="ENSAMXP00000026496.2"/>
    </source>
</evidence>
<reference evidence="8" key="4">
    <citation type="submission" date="2025-09" db="UniProtKB">
        <authorList>
            <consortium name="Ensembl"/>
        </authorList>
    </citation>
    <scope>IDENTIFICATION</scope>
</reference>
<sequence length="195" mass="22299">MNVSQTMPTEESLTCLRIKLYHPDQAVEALYQHLPLNRHHKMNAEDPVRLGRDGQTCSFVLNDLRISRKQISFFAYRKTGSTDLHFTVQNISQRGKIIVNGCELGYLERVDLEDKALLRFGKYEMLVFREPGEAQDSFEVLFQKQNIPPSREMGMDIPCTLAVMDTGVRNYHNGELVSQEPLESDETVPVLVLTV</sequence>
<dbReference type="STRING" id="7994.ENSAMXP00000026496"/>
<evidence type="ECO:0000259" key="7">
    <source>
        <dbReference type="Pfam" id="PF00498"/>
    </source>
</evidence>
<evidence type="ECO:0000313" key="9">
    <source>
        <dbReference type="Proteomes" id="UP000018467"/>
    </source>
</evidence>
<name>W5LTN2_ASTMX</name>
<feature type="domain" description="FHA" evidence="7">
    <location>
        <begin position="48"/>
        <end position="121"/>
    </location>
</feature>
<protein>
    <recommendedName>
        <fullName evidence="6">TRAF-interacting protein with FHA domain-containing protein A</fullName>
    </recommendedName>
</protein>
<keyword evidence="4" id="KW-0391">Immunity</keyword>
<dbReference type="Bgee" id="ENSAMXG00000025791">
    <property type="expression patterns" value="Expressed in bone element and 14 other cell types or tissues"/>
</dbReference>
<organism evidence="8 9">
    <name type="scientific">Astyanax mexicanus</name>
    <name type="common">Blind cave fish</name>
    <name type="synonym">Astyanax fasciatus mexicanus</name>
    <dbReference type="NCBI Taxonomy" id="7994"/>
    <lineage>
        <taxon>Eukaryota</taxon>
        <taxon>Metazoa</taxon>
        <taxon>Chordata</taxon>
        <taxon>Craniata</taxon>
        <taxon>Vertebrata</taxon>
        <taxon>Euteleostomi</taxon>
        <taxon>Actinopterygii</taxon>
        <taxon>Neopterygii</taxon>
        <taxon>Teleostei</taxon>
        <taxon>Ostariophysi</taxon>
        <taxon>Characiformes</taxon>
        <taxon>Characoidei</taxon>
        <taxon>Acestrorhamphidae</taxon>
        <taxon>Acestrorhamphinae</taxon>
        <taxon>Astyanax</taxon>
    </lineage>
</organism>
<dbReference type="GO" id="GO:0043123">
    <property type="term" value="P:positive regulation of canonical NF-kappaB signal transduction"/>
    <property type="evidence" value="ECO:0007669"/>
    <property type="project" value="InterPro"/>
</dbReference>
<evidence type="ECO:0000256" key="3">
    <source>
        <dbReference type="ARBA" id="ARBA00022588"/>
    </source>
</evidence>
<dbReference type="AlphaFoldDB" id="W5LTN2"/>
<dbReference type="InParanoid" id="W5LTN2"/>
<reference evidence="9" key="1">
    <citation type="submission" date="2013-03" db="EMBL/GenBank/DDBJ databases">
        <authorList>
            <person name="Jeffery W."/>
            <person name="Warren W."/>
            <person name="Wilson R.K."/>
        </authorList>
    </citation>
    <scope>NUCLEOTIDE SEQUENCE</scope>
    <source>
        <strain evidence="9">female</strain>
    </source>
</reference>
<keyword evidence="9" id="KW-1185">Reference proteome</keyword>